<keyword evidence="1" id="KW-1133">Transmembrane helix</keyword>
<dbReference type="OrthoDB" id="9787293at2"/>
<dbReference type="EMBL" id="FNZE01000002">
    <property type="protein sequence ID" value="SEI82765.1"/>
    <property type="molecule type" value="Genomic_DNA"/>
</dbReference>
<dbReference type="CDD" id="cd03794">
    <property type="entry name" value="GT4_WbuB-like"/>
    <property type="match status" value="1"/>
</dbReference>
<keyword evidence="3" id="KW-0808">Transferase</keyword>
<dbReference type="InterPro" id="IPR028098">
    <property type="entry name" value="Glyco_trans_4-like_N"/>
</dbReference>
<gene>
    <name evidence="3" type="ORF">SAMN05216201_102340</name>
</gene>
<dbReference type="Pfam" id="PF13692">
    <property type="entry name" value="Glyco_trans_1_4"/>
    <property type="match status" value="1"/>
</dbReference>
<dbReference type="SUPFAM" id="SSF53756">
    <property type="entry name" value="UDP-Glycosyltransferase/glycogen phosphorylase"/>
    <property type="match status" value="1"/>
</dbReference>
<evidence type="ECO:0000259" key="2">
    <source>
        <dbReference type="Pfam" id="PF13579"/>
    </source>
</evidence>
<dbReference type="PANTHER" id="PTHR45947">
    <property type="entry name" value="SULFOQUINOVOSYL TRANSFERASE SQD2"/>
    <property type="match status" value="1"/>
</dbReference>
<dbReference type="Pfam" id="PF13579">
    <property type="entry name" value="Glyco_trans_4_4"/>
    <property type="match status" value="1"/>
</dbReference>
<keyword evidence="1" id="KW-0472">Membrane</keyword>
<reference evidence="4" key="1">
    <citation type="submission" date="2016-10" db="EMBL/GenBank/DDBJ databases">
        <authorList>
            <person name="Varghese N."/>
            <person name="Submissions S."/>
        </authorList>
    </citation>
    <scope>NUCLEOTIDE SEQUENCE [LARGE SCALE GENOMIC DNA]</scope>
    <source>
        <strain evidence="4">LMG 25967</strain>
    </source>
</reference>
<keyword evidence="1" id="KW-0812">Transmembrane</keyword>
<feature type="transmembrane region" description="Helical" evidence="1">
    <location>
        <begin position="83"/>
        <end position="103"/>
    </location>
</feature>
<dbReference type="AlphaFoldDB" id="A0A1H6U2Y3"/>
<evidence type="ECO:0000256" key="1">
    <source>
        <dbReference type="SAM" id="Phobius"/>
    </source>
</evidence>
<name>A0A1H6U2Y3_9PSED</name>
<dbReference type="STRING" id="915471.SAMN05216201_102340"/>
<dbReference type="PANTHER" id="PTHR45947:SF3">
    <property type="entry name" value="SULFOQUINOVOSYL TRANSFERASE SQD2"/>
    <property type="match status" value="1"/>
</dbReference>
<feature type="domain" description="Glycosyltransferase subfamily 4-like N-terminal" evidence="2">
    <location>
        <begin position="19"/>
        <end position="201"/>
    </location>
</feature>
<protein>
    <submittedName>
        <fullName evidence="3">Glycosyltransferase involved in cell wall bisynthesis</fullName>
    </submittedName>
</protein>
<dbReference type="Gene3D" id="3.40.50.2000">
    <property type="entry name" value="Glycogen Phosphorylase B"/>
    <property type="match status" value="2"/>
</dbReference>
<evidence type="ECO:0000313" key="4">
    <source>
        <dbReference type="Proteomes" id="UP000242930"/>
    </source>
</evidence>
<dbReference type="GO" id="GO:0016758">
    <property type="term" value="F:hexosyltransferase activity"/>
    <property type="evidence" value="ECO:0007669"/>
    <property type="project" value="TreeGrafter"/>
</dbReference>
<dbReference type="InterPro" id="IPR050194">
    <property type="entry name" value="Glycosyltransferase_grp1"/>
</dbReference>
<sequence length="412" mass="46238">MKSKILLVTQYFWPESFIINDIVRNLVELGHEVVVATGKPNYPDGKIFDGYRAWGGQREVYLGNVEVLRVPLWPRGQGGAKNLVINYLSFVLSGLIFFPWLLRKREFDAVLVFAPSPVIQAIPAIFLKWLKRAKLVLWVQDLWPESLLATGFVRKPYLLKVVGWVVKGVYQCCDTVLVQSRAFIDPVARYTDRSKIVYYPNSIDARPQKASMPIPQGLREILDRHFCIVFAGNLGTAQALDTLVQAAMQLRDDPDIRLVLVGSGSRLDWLKSQKQAHRLDNLILPGRFQVEAMPQIYERASALLISLNDDEIFAQTIPSKTQAYLAAGRPIIACMNGEGARLVCEARAGFASPAEKVLPLVENILAMKALGGVEREAMGKSGREYFESHFEMRRQVQVLVELLAKKSTGGVR</sequence>
<evidence type="ECO:0000313" key="3">
    <source>
        <dbReference type="EMBL" id="SEI82765.1"/>
    </source>
</evidence>
<dbReference type="RefSeq" id="WP_090307206.1">
    <property type="nucleotide sequence ID" value="NZ_FNZE01000002.1"/>
</dbReference>
<keyword evidence="4" id="KW-1185">Reference proteome</keyword>
<organism evidence="3 4">
    <name type="scientific">Pseudomonas linyingensis</name>
    <dbReference type="NCBI Taxonomy" id="915471"/>
    <lineage>
        <taxon>Bacteria</taxon>
        <taxon>Pseudomonadati</taxon>
        <taxon>Pseudomonadota</taxon>
        <taxon>Gammaproteobacteria</taxon>
        <taxon>Pseudomonadales</taxon>
        <taxon>Pseudomonadaceae</taxon>
        <taxon>Pseudomonas</taxon>
    </lineage>
</organism>
<accession>A0A1H6U2Y3</accession>
<proteinExistence type="predicted"/>
<dbReference type="Proteomes" id="UP000242930">
    <property type="component" value="Unassembled WGS sequence"/>
</dbReference>